<dbReference type="Pfam" id="PF00440">
    <property type="entry name" value="TetR_N"/>
    <property type="match status" value="1"/>
</dbReference>
<gene>
    <name evidence="4" type="primary">phaD</name>
    <name evidence="4" type="ORF">GCM10009069_21790</name>
</gene>
<feature type="domain" description="HTH tetR-type" evidence="3">
    <location>
        <begin position="5"/>
        <end position="65"/>
    </location>
</feature>
<dbReference type="RefSeq" id="WP_189498354.1">
    <property type="nucleotide sequence ID" value="NZ_BMZH01000009.1"/>
</dbReference>
<dbReference type="InterPro" id="IPR009057">
    <property type="entry name" value="Homeodomain-like_sf"/>
</dbReference>
<accession>A0A8J3CQW1</accession>
<organism evidence="4 5">
    <name type="scientific">Algimonas arctica</name>
    <dbReference type="NCBI Taxonomy" id="1479486"/>
    <lineage>
        <taxon>Bacteria</taxon>
        <taxon>Pseudomonadati</taxon>
        <taxon>Pseudomonadota</taxon>
        <taxon>Alphaproteobacteria</taxon>
        <taxon>Maricaulales</taxon>
        <taxon>Robiginitomaculaceae</taxon>
        <taxon>Algimonas</taxon>
    </lineage>
</organism>
<dbReference type="InterPro" id="IPR001647">
    <property type="entry name" value="HTH_TetR"/>
</dbReference>
<dbReference type="SUPFAM" id="SSF46689">
    <property type="entry name" value="Homeodomain-like"/>
    <property type="match status" value="1"/>
</dbReference>
<feature type="DNA-binding region" description="H-T-H motif" evidence="2">
    <location>
        <begin position="28"/>
        <end position="47"/>
    </location>
</feature>
<dbReference type="GO" id="GO:0000976">
    <property type="term" value="F:transcription cis-regulatory region binding"/>
    <property type="evidence" value="ECO:0007669"/>
    <property type="project" value="TreeGrafter"/>
</dbReference>
<evidence type="ECO:0000313" key="5">
    <source>
        <dbReference type="Proteomes" id="UP000634004"/>
    </source>
</evidence>
<dbReference type="PANTHER" id="PTHR30055:SF223">
    <property type="entry name" value="HTH-TYPE TRANSCRIPTIONAL REGULATOR UIDR"/>
    <property type="match status" value="1"/>
</dbReference>
<keyword evidence="1 2" id="KW-0238">DNA-binding</keyword>
<dbReference type="GO" id="GO:0003700">
    <property type="term" value="F:DNA-binding transcription factor activity"/>
    <property type="evidence" value="ECO:0007669"/>
    <property type="project" value="TreeGrafter"/>
</dbReference>
<dbReference type="InterPro" id="IPR025722">
    <property type="entry name" value="TetR"/>
</dbReference>
<reference evidence="4" key="2">
    <citation type="submission" date="2020-09" db="EMBL/GenBank/DDBJ databases">
        <authorList>
            <person name="Sun Q."/>
            <person name="Kim S."/>
        </authorList>
    </citation>
    <scope>NUCLEOTIDE SEQUENCE</scope>
    <source>
        <strain evidence="4">KCTC 32513</strain>
    </source>
</reference>
<dbReference type="PRINTS" id="PR00455">
    <property type="entry name" value="HTHTETR"/>
</dbReference>
<dbReference type="Pfam" id="PF13972">
    <property type="entry name" value="TetR"/>
    <property type="match status" value="1"/>
</dbReference>
<evidence type="ECO:0000259" key="3">
    <source>
        <dbReference type="PROSITE" id="PS50977"/>
    </source>
</evidence>
<evidence type="ECO:0000313" key="4">
    <source>
        <dbReference type="EMBL" id="GHA98526.1"/>
    </source>
</evidence>
<dbReference type="Gene3D" id="1.10.357.10">
    <property type="entry name" value="Tetracycline Repressor, domain 2"/>
    <property type="match status" value="1"/>
</dbReference>
<reference evidence="4" key="1">
    <citation type="journal article" date="2014" name="Int. J. Syst. Evol. Microbiol.">
        <title>Complete genome sequence of Corynebacterium casei LMG S-19264T (=DSM 44701T), isolated from a smear-ripened cheese.</title>
        <authorList>
            <consortium name="US DOE Joint Genome Institute (JGI-PGF)"/>
            <person name="Walter F."/>
            <person name="Albersmeier A."/>
            <person name="Kalinowski J."/>
            <person name="Ruckert C."/>
        </authorList>
    </citation>
    <scope>NUCLEOTIDE SEQUENCE</scope>
    <source>
        <strain evidence="4">KCTC 32513</strain>
    </source>
</reference>
<proteinExistence type="predicted"/>
<dbReference type="PANTHER" id="PTHR30055">
    <property type="entry name" value="HTH-TYPE TRANSCRIPTIONAL REGULATOR RUTR"/>
    <property type="match status" value="1"/>
</dbReference>
<name>A0A8J3CQW1_9PROT</name>
<dbReference type="PROSITE" id="PS50977">
    <property type="entry name" value="HTH_TETR_2"/>
    <property type="match status" value="1"/>
</dbReference>
<dbReference type="AlphaFoldDB" id="A0A8J3CQW1"/>
<sequence>MTERSKTKETILRTSLALFNQEGEHAVSSVDIAAVIGISPGNLYYHYKGKDPIIRELFADFEVELRQVLSATVNEPLAMQDNWVFLYIIFEEIWDFRFFYRNPTELLGRLPELKGPFSRLLALKERTAFSLLSDLEDGGHLKFGESEKASLSARLAQHFTFWLQYHQLRKGGDSGSGPTKALIDRGVYQSLSMITPYWTHGEGFAAMLRETVEDA</sequence>
<comment type="caution">
    <text evidence="4">The sequence shown here is derived from an EMBL/GenBank/DDBJ whole genome shotgun (WGS) entry which is preliminary data.</text>
</comment>
<dbReference type="InterPro" id="IPR050109">
    <property type="entry name" value="HTH-type_TetR-like_transc_reg"/>
</dbReference>
<dbReference type="EMBL" id="BMZH01000009">
    <property type="protein sequence ID" value="GHA98526.1"/>
    <property type="molecule type" value="Genomic_DNA"/>
</dbReference>
<evidence type="ECO:0000256" key="2">
    <source>
        <dbReference type="PROSITE-ProRule" id="PRU00335"/>
    </source>
</evidence>
<evidence type="ECO:0000256" key="1">
    <source>
        <dbReference type="ARBA" id="ARBA00023125"/>
    </source>
</evidence>
<keyword evidence="5" id="KW-1185">Reference proteome</keyword>
<protein>
    <submittedName>
        <fullName evidence="4">TetR family transcriptional regulator</fullName>
    </submittedName>
</protein>
<dbReference type="Proteomes" id="UP000634004">
    <property type="component" value="Unassembled WGS sequence"/>
</dbReference>